<feature type="compositionally biased region" description="Polar residues" evidence="13">
    <location>
        <begin position="252"/>
        <end position="286"/>
    </location>
</feature>
<evidence type="ECO:0000256" key="11">
    <source>
        <dbReference type="ARBA" id="ARBA00031735"/>
    </source>
</evidence>
<dbReference type="InterPro" id="IPR002233">
    <property type="entry name" value="ADR_fam"/>
</dbReference>
<evidence type="ECO:0000313" key="17">
    <source>
        <dbReference type="Proteomes" id="UP001460270"/>
    </source>
</evidence>
<proteinExistence type="inferred from homology"/>
<dbReference type="SMART" id="SM01381">
    <property type="entry name" value="7TM_GPCR_Srsx"/>
    <property type="match status" value="1"/>
</dbReference>
<dbReference type="GO" id="GO:0051379">
    <property type="term" value="F:epinephrine binding"/>
    <property type="evidence" value="ECO:0007669"/>
    <property type="project" value="TreeGrafter"/>
</dbReference>
<evidence type="ECO:0000256" key="4">
    <source>
        <dbReference type="ARBA" id="ARBA00022692"/>
    </source>
</evidence>
<feature type="transmembrane region" description="Helical" evidence="14">
    <location>
        <begin position="120"/>
        <end position="140"/>
    </location>
</feature>
<evidence type="ECO:0000256" key="12">
    <source>
        <dbReference type="RuleBase" id="RU000688"/>
    </source>
</evidence>
<dbReference type="Pfam" id="PF00001">
    <property type="entry name" value="7tm_1"/>
    <property type="match status" value="1"/>
</dbReference>
<keyword evidence="6 12" id="KW-0297">G-protein coupled receptor</keyword>
<dbReference type="GO" id="GO:0005886">
    <property type="term" value="C:plasma membrane"/>
    <property type="evidence" value="ECO:0007669"/>
    <property type="project" value="UniProtKB-SubCell"/>
</dbReference>
<dbReference type="EMBL" id="JBBPFD010000003">
    <property type="protein sequence ID" value="KAK7934458.1"/>
    <property type="molecule type" value="Genomic_DNA"/>
</dbReference>
<evidence type="ECO:0000256" key="6">
    <source>
        <dbReference type="ARBA" id="ARBA00023040"/>
    </source>
</evidence>
<dbReference type="AlphaFoldDB" id="A0AAW0PUJ3"/>
<keyword evidence="3" id="KW-1003">Cell membrane</keyword>
<feature type="transmembrane region" description="Helical" evidence="14">
    <location>
        <begin position="446"/>
        <end position="468"/>
    </location>
</feature>
<feature type="transmembrane region" description="Helical" evidence="14">
    <location>
        <begin position="81"/>
        <end position="100"/>
    </location>
</feature>
<dbReference type="GO" id="GO:0004938">
    <property type="term" value="F:alpha2-adrenergic receptor activity"/>
    <property type="evidence" value="ECO:0007669"/>
    <property type="project" value="TreeGrafter"/>
</dbReference>
<evidence type="ECO:0000256" key="13">
    <source>
        <dbReference type="SAM" id="MobiDB-lite"/>
    </source>
</evidence>
<evidence type="ECO:0000256" key="7">
    <source>
        <dbReference type="ARBA" id="ARBA00023136"/>
    </source>
</evidence>
<dbReference type="CDD" id="cd15321">
    <property type="entry name" value="7tmA_alpha2B_AR"/>
    <property type="match status" value="1"/>
</dbReference>
<dbReference type="PRINTS" id="PR00237">
    <property type="entry name" value="GPCRRHODOPSN"/>
</dbReference>
<feature type="transmembrane region" description="Helical" evidence="14">
    <location>
        <begin position="206"/>
        <end position="227"/>
    </location>
</feature>
<dbReference type="InterPro" id="IPR000276">
    <property type="entry name" value="GPCR_Rhodpsn"/>
</dbReference>
<feature type="transmembrane region" description="Helical" evidence="14">
    <location>
        <begin position="43"/>
        <end position="69"/>
    </location>
</feature>
<dbReference type="PRINTS" id="PR01103">
    <property type="entry name" value="ADRENERGICR"/>
</dbReference>
<dbReference type="SUPFAM" id="SSF81321">
    <property type="entry name" value="Family A G protein-coupled receptor-like"/>
    <property type="match status" value="1"/>
</dbReference>
<gene>
    <name evidence="16" type="ORF">WMY93_005354</name>
</gene>
<keyword evidence="17" id="KW-1185">Reference proteome</keyword>
<dbReference type="GO" id="GO:0071881">
    <property type="term" value="P:adenylate cyclase-inhibiting adrenergic receptor signaling pathway"/>
    <property type="evidence" value="ECO:0007669"/>
    <property type="project" value="UniProtKB-ARBA"/>
</dbReference>
<evidence type="ECO:0000256" key="3">
    <source>
        <dbReference type="ARBA" id="ARBA00022475"/>
    </source>
</evidence>
<evidence type="ECO:0000256" key="1">
    <source>
        <dbReference type="ARBA" id="ARBA00004651"/>
    </source>
</evidence>
<keyword evidence="9 12" id="KW-0675">Receptor</keyword>
<name>A0AAW0PUJ3_9GOBI</name>
<protein>
    <recommendedName>
        <fullName evidence="2">Alpha-2B adrenergic receptor</fullName>
    </recommendedName>
    <alternativeName>
        <fullName evidence="11">Alpha-2B adrenoreceptor</fullName>
    </alternativeName>
</protein>
<evidence type="ECO:0000256" key="2">
    <source>
        <dbReference type="ARBA" id="ARBA00019305"/>
    </source>
</evidence>
<comment type="subcellular location">
    <subcellularLocation>
        <location evidence="1">Cell membrane</location>
        <topology evidence="1">Multi-pass membrane protein</topology>
    </subcellularLocation>
</comment>
<feature type="region of interest" description="Disordered" evidence="13">
    <location>
        <begin position="238"/>
        <end position="397"/>
    </location>
</feature>
<dbReference type="InterPro" id="IPR017452">
    <property type="entry name" value="GPCR_Rhodpsn_7TM"/>
</dbReference>
<evidence type="ECO:0000256" key="9">
    <source>
        <dbReference type="ARBA" id="ARBA00023170"/>
    </source>
</evidence>
<keyword evidence="5 14" id="KW-1133">Transmembrane helix</keyword>
<feature type="transmembrane region" description="Helical" evidence="14">
    <location>
        <begin position="160"/>
        <end position="180"/>
    </location>
</feature>
<dbReference type="FunFam" id="1.20.1070.10:FF:000100">
    <property type="entry name" value="alpha-2B adrenergic receptor"/>
    <property type="match status" value="1"/>
</dbReference>
<accession>A0AAW0PUJ3</accession>
<organism evidence="16 17">
    <name type="scientific">Mugilogobius chulae</name>
    <name type="common">yellowstripe goby</name>
    <dbReference type="NCBI Taxonomy" id="88201"/>
    <lineage>
        <taxon>Eukaryota</taxon>
        <taxon>Metazoa</taxon>
        <taxon>Chordata</taxon>
        <taxon>Craniata</taxon>
        <taxon>Vertebrata</taxon>
        <taxon>Euteleostomi</taxon>
        <taxon>Actinopterygii</taxon>
        <taxon>Neopterygii</taxon>
        <taxon>Teleostei</taxon>
        <taxon>Neoteleostei</taxon>
        <taxon>Acanthomorphata</taxon>
        <taxon>Gobiaria</taxon>
        <taxon>Gobiiformes</taxon>
        <taxon>Gobioidei</taxon>
        <taxon>Gobiidae</taxon>
        <taxon>Gobionellinae</taxon>
        <taxon>Mugilogobius</taxon>
    </lineage>
</organism>
<reference evidence="17" key="1">
    <citation type="submission" date="2024-04" db="EMBL/GenBank/DDBJ databases">
        <title>Salinicola lusitanus LLJ914,a marine bacterium isolated from the Okinawa Trough.</title>
        <authorList>
            <person name="Li J."/>
        </authorList>
    </citation>
    <scope>NUCLEOTIDE SEQUENCE [LARGE SCALE GENOMIC DNA]</scope>
</reference>
<dbReference type="Proteomes" id="UP001460270">
    <property type="component" value="Unassembled WGS sequence"/>
</dbReference>
<dbReference type="PROSITE" id="PS50262">
    <property type="entry name" value="G_PROTEIN_RECEP_F1_2"/>
    <property type="match status" value="1"/>
</dbReference>
<feature type="domain" description="G-protein coupled receptors family 1 profile" evidence="15">
    <location>
        <begin position="61"/>
        <end position="465"/>
    </location>
</feature>
<evidence type="ECO:0000256" key="8">
    <source>
        <dbReference type="ARBA" id="ARBA00023157"/>
    </source>
</evidence>
<evidence type="ECO:0000256" key="5">
    <source>
        <dbReference type="ARBA" id="ARBA00022989"/>
    </source>
</evidence>
<dbReference type="PANTHER" id="PTHR24248:SF130">
    <property type="entry name" value="ALPHA-2B ADRENERGIC RECEPTOR"/>
    <property type="match status" value="1"/>
</dbReference>
<feature type="transmembrane region" description="Helical" evidence="14">
    <location>
        <begin position="408"/>
        <end position="426"/>
    </location>
</feature>
<comment type="similarity">
    <text evidence="12">Belongs to the G-protein coupled receptor 1 family.</text>
</comment>
<sequence length="489" mass="53804">MASSVASACSVELTGWNRSTSSGVPSVPCNQSMLILAPYSPEATAAFATAITLMVVFTIVGNVMVIIAVLTSRSLRGPQNLFLVSLAAADILVATLIIPFSLANELLGYWYFKSLWCEIYLALDVLFCTSSIVHLCAISLDRYLSISKVTYGRQRTPKRIKAAIVVVWLISAVISFPPLLSLNKSEKKDEGVDRGPQCRLNDERWYILYSTIGSFFAPCLIMILVYIRIYQIAKQRTRCPPGEPRKDGGGNATPSQTPRHVHSNAITPSPSQESEPTQNPTSNNLLQPPPRALTPDNSTHRPSSPSSETPKTKEAEKKNKQKSKKADNNNGDSSSTESDVEQSQGGRGSTSMPGSPSGGVHSPGSVKRYKDMIATSKGARLMPGRKSKSDNNPGAARRKAMINREKRFTFVLAVVIGVFVVCWFPFFFSYSLQAVCPETCVIPDPLFTFFFWIGYCNSSLNPVIYTIFNKDFRKAFKKILCRNTKGTFF</sequence>
<keyword evidence="7 14" id="KW-0472">Membrane</keyword>
<dbReference type="PROSITE" id="PS00237">
    <property type="entry name" value="G_PROTEIN_RECEP_F1_1"/>
    <property type="match status" value="1"/>
</dbReference>
<evidence type="ECO:0000256" key="10">
    <source>
        <dbReference type="ARBA" id="ARBA00023224"/>
    </source>
</evidence>
<evidence type="ECO:0000313" key="16">
    <source>
        <dbReference type="EMBL" id="KAK7934458.1"/>
    </source>
</evidence>
<keyword evidence="8" id="KW-1015">Disulfide bond</keyword>
<keyword evidence="4 12" id="KW-0812">Transmembrane</keyword>
<feature type="compositionally biased region" description="Low complexity" evidence="13">
    <location>
        <begin position="349"/>
        <end position="366"/>
    </location>
</feature>
<evidence type="ECO:0000256" key="14">
    <source>
        <dbReference type="SAM" id="Phobius"/>
    </source>
</evidence>
<evidence type="ECO:0000259" key="15">
    <source>
        <dbReference type="PROSITE" id="PS50262"/>
    </source>
</evidence>
<dbReference type="Gene3D" id="1.20.1070.10">
    <property type="entry name" value="Rhodopsin 7-helix transmembrane proteins"/>
    <property type="match status" value="2"/>
</dbReference>
<comment type="caution">
    <text evidence="16">The sequence shown here is derived from an EMBL/GenBank/DDBJ whole genome shotgun (WGS) entry which is preliminary data.</text>
</comment>
<dbReference type="PANTHER" id="PTHR24248">
    <property type="entry name" value="ADRENERGIC RECEPTOR-RELATED G-PROTEIN COUPLED RECEPTOR"/>
    <property type="match status" value="1"/>
</dbReference>
<feature type="compositionally biased region" description="Polar residues" evidence="13">
    <location>
        <begin position="331"/>
        <end position="344"/>
    </location>
</feature>
<keyword evidence="10 12" id="KW-0807">Transducer</keyword>